<dbReference type="RefSeq" id="WP_216872651.1">
    <property type="nucleotide sequence ID" value="NZ_JAERQM010000001.1"/>
</dbReference>
<evidence type="ECO:0000256" key="4">
    <source>
        <dbReference type="ARBA" id="ARBA00023146"/>
    </source>
</evidence>
<comment type="caution">
    <text evidence="7">The sequence shown here is derived from an EMBL/GenBank/DDBJ whole genome shotgun (WGS) entry which is preliminary data.</text>
</comment>
<accession>A0ABS6H0X8</accession>
<evidence type="ECO:0000313" key="7">
    <source>
        <dbReference type="EMBL" id="MBU8542304.1"/>
    </source>
</evidence>
<keyword evidence="5" id="KW-0648">Protein biosynthesis</keyword>
<dbReference type="PANTHER" id="PTHR43311:SF1">
    <property type="entry name" value="GLUTAMYL-Q TRNA(ASP) SYNTHETASE"/>
    <property type="match status" value="1"/>
</dbReference>
<keyword evidence="4 5" id="KW-0030">Aminoacyl-tRNA synthetase</keyword>
<reference evidence="7 8" key="1">
    <citation type="submission" date="2021-01" db="EMBL/GenBank/DDBJ databases">
        <title>Roseomonas sp. nov, a bacterium isolated from an oil production mixture in Yumen Oilfield.</title>
        <authorList>
            <person name="Wu D."/>
        </authorList>
    </citation>
    <scope>NUCLEOTIDE SEQUENCE [LARGE SCALE GENOMIC DNA]</scope>
    <source>
        <strain evidence="7 8">ROY-5-3</strain>
    </source>
</reference>
<dbReference type="InterPro" id="IPR049940">
    <property type="entry name" value="GluQ/Sye"/>
</dbReference>
<evidence type="ECO:0000256" key="2">
    <source>
        <dbReference type="ARBA" id="ARBA00022741"/>
    </source>
</evidence>
<proteinExistence type="inferred from homology"/>
<protein>
    <submittedName>
        <fullName evidence="7">tRNA glutamyl-Q(34) synthetase GluQRS</fullName>
        <ecNumber evidence="7">6.1.1.-</ecNumber>
    </submittedName>
</protein>
<gene>
    <name evidence="7" type="primary">gluQRS</name>
    <name evidence="7" type="ORF">JJQ90_01225</name>
</gene>
<organism evidence="7 8">
    <name type="scientific">Falsiroseomonas oleicola</name>
    <dbReference type="NCBI Taxonomy" id="2801474"/>
    <lineage>
        <taxon>Bacteria</taxon>
        <taxon>Pseudomonadati</taxon>
        <taxon>Pseudomonadota</taxon>
        <taxon>Alphaproteobacteria</taxon>
        <taxon>Acetobacterales</taxon>
        <taxon>Roseomonadaceae</taxon>
        <taxon>Falsiroseomonas</taxon>
    </lineage>
</organism>
<keyword evidence="8" id="KW-1185">Reference proteome</keyword>
<evidence type="ECO:0000256" key="5">
    <source>
        <dbReference type="RuleBase" id="RU363037"/>
    </source>
</evidence>
<dbReference type="GO" id="GO:0016874">
    <property type="term" value="F:ligase activity"/>
    <property type="evidence" value="ECO:0007669"/>
    <property type="project" value="UniProtKB-KW"/>
</dbReference>
<keyword evidence="1 5" id="KW-0436">Ligase</keyword>
<evidence type="ECO:0000256" key="3">
    <source>
        <dbReference type="ARBA" id="ARBA00022840"/>
    </source>
</evidence>
<evidence type="ECO:0000259" key="6">
    <source>
        <dbReference type="Pfam" id="PF00749"/>
    </source>
</evidence>
<keyword evidence="2 5" id="KW-0547">Nucleotide-binding</keyword>
<dbReference type="PROSITE" id="PS00178">
    <property type="entry name" value="AA_TRNA_LIGASE_I"/>
    <property type="match status" value="1"/>
</dbReference>
<dbReference type="EMBL" id="JAERQM010000001">
    <property type="protein sequence ID" value="MBU8542304.1"/>
    <property type="molecule type" value="Genomic_DNA"/>
</dbReference>
<sequence>MTAPRPLVTRFAPSPTGFLHLGHAHSALAGWRRARTGGGRFLLRIEDIDATRCRPEFTDAIFEDLTWLGLDWDGPVRVQSRHMADYRITLDALAARGLLYPCFCSRGDIAREIAGSAAAPHGPDGPLYPGTCRRLTEAKRRARLAAGEPHALRLDMGRALAGLAGPLDFEEAGQGRLHCDPARFGDVVLARKEVPASYHLCVTHDDARDGVTLVTRGVDLLPATDLHRLLQHLMGWPAPAYAHHALLTDASGRRLAKRDGAPTLRDLRRQGASPAQVRATAGWPD</sequence>
<evidence type="ECO:0000313" key="8">
    <source>
        <dbReference type="Proteomes" id="UP000689967"/>
    </source>
</evidence>
<name>A0ABS6H0X8_9PROT</name>
<comment type="similarity">
    <text evidence="5">Belongs to the class-I aminoacyl-tRNA synthetase family.</text>
</comment>
<evidence type="ECO:0000256" key="1">
    <source>
        <dbReference type="ARBA" id="ARBA00022598"/>
    </source>
</evidence>
<dbReference type="Proteomes" id="UP000689967">
    <property type="component" value="Unassembled WGS sequence"/>
</dbReference>
<dbReference type="Pfam" id="PF00749">
    <property type="entry name" value="tRNA-synt_1c"/>
    <property type="match status" value="1"/>
</dbReference>
<feature type="domain" description="Glutamyl/glutaminyl-tRNA synthetase class Ib catalytic" evidence="6">
    <location>
        <begin position="7"/>
        <end position="271"/>
    </location>
</feature>
<keyword evidence="3 5" id="KW-0067">ATP-binding</keyword>
<dbReference type="PANTHER" id="PTHR43311">
    <property type="entry name" value="GLUTAMATE--TRNA LIGASE"/>
    <property type="match status" value="1"/>
</dbReference>
<dbReference type="InterPro" id="IPR020058">
    <property type="entry name" value="Glu/Gln-tRNA-synth_Ib_cat-dom"/>
</dbReference>
<dbReference type="NCBIfam" id="NF004315">
    <property type="entry name" value="PRK05710.1-4"/>
    <property type="match status" value="1"/>
</dbReference>
<dbReference type="EC" id="6.1.1.-" evidence="7"/>
<dbReference type="InterPro" id="IPR001412">
    <property type="entry name" value="aa-tRNA-synth_I_CS"/>
</dbReference>